<name>A0A8H7Y055_PSICU</name>
<protein>
    <submittedName>
        <fullName evidence="1">Uncharacterized protein</fullName>
    </submittedName>
</protein>
<evidence type="ECO:0000313" key="1">
    <source>
        <dbReference type="EMBL" id="KAG5168599.1"/>
    </source>
</evidence>
<gene>
    <name evidence="1" type="ORF">JR316_007200</name>
</gene>
<reference evidence="1" key="1">
    <citation type="submission" date="2021-02" db="EMBL/GenBank/DDBJ databases">
        <title>Psilocybe cubensis genome.</title>
        <authorList>
            <person name="Mckernan K.J."/>
            <person name="Crawford S."/>
            <person name="Trippe A."/>
            <person name="Kane L.T."/>
            <person name="Mclaughlin S."/>
        </authorList>
    </citation>
    <scope>NUCLEOTIDE SEQUENCE [LARGE SCALE GENOMIC DNA]</scope>
    <source>
        <strain evidence="1">MGC-MH-2018</strain>
    </source>
</reference>
<dbReference type="EMBL" id="JAFIQS010000006">
    <property type="protein sequence ID" value="KAG5168599.1"/>
    <property type="molecule type" value="Genomic_DNA"/>
</dbReference>
<comment type="caution">
    <text evidence="1">The sequence shown here is derived from an EMBL/GenBank/DDBJ whole genome shotgun (WGS) entry which is preliminary data.</text>
</comment>
<sequence>MPVLLPTELIDHIIHQAVHTGQSHPKGTSSIALLSHRYRTVSHRERFSSVAFMDWPTDYNKGKFIFRILGLAKLIAESIQYPRMRGVHTFITSFSLIAWPYRDILNDTLQISQSLITILDNLFRDPSSLSSTPYRTLTLRTPRGWPNDKALAASLRSMIKTSYINALYVNDRSGLPCDIILGSNIEHLTIEHGFYLDRKLNSGVYDSDLNPVPLKSLTITGVYESKLIFHNIAMVISGRYSPAPDMFAHLTTLAIYKCFPDLIACVVNNRKILESLTIQFSQQLLPCDGAKIPRIHFNSLQHLKALTVSYLRKIDKETPPITPIGFFQHEDPPPLLEKFTLKITLFNSFPPPFGSPEDDLKSAIQEKHEISQWDKHLSSLKPLCNLHIITADVLIRRLVFFPGEIQCYPNWKDTWCPYFSDAFVKCNRVYKAVHVTVRADTILHAKVKNPEHYYRAFCKSR</sequence>
<organism evidence="1">
    <name type="scientific">Psilocybe cubensis</name>
    <name type="common">Psychedelic mushroom</name>
    <name type="synonym">Stropharia cubensis</name>
    <dbReference type="NCBI Taxonomy" id="181762"/>
    <lineage>
        <taxon>Eukaryota</taxon>
        <taxon>Fungi</taxon>
        <taxon>Dikarya</taxon>
        <taxon>Basidiomycota</taxon>
        <taxon>Agaricomycotina</taxon>
        <taxon>Agaricomycetes</taxon>
        <taxon>Agaricomycetidae</taxon>
        <taxon>Agaricales</taxon>
        <taxon>Agaricineae</taxon>
        <taxon>Strophariaceae</taxon>
        <taxon>Psilocybe</taxon>
    </lineage>
</organism>
<accession>A0A8H7Y055</accession>
<proteinExistence type="predicted"/>
<dbReference type="AlphaFoldDB" id="A0A8H7Y055"/>